<feature type="region of interest" description="Disordered" evidence="1">
    <location>
        <begin position="107"/>
        <end position="129"/>
    </location>
</feature>
<evidence type="ECO:0000313" key="3">
    <source>
        <dbReference type="Proteomes" id="UP000434475"/>
    </source>
</evidence>
<name>A0A6I2R9Q4_FLAPL</name>
<gene>
    <name evidence="2" type="ORF">GKE97_20180</name>
</gene>
<evidence type="ECO:0000256" key="1">
    <source>
        <dbReference type="SAM" id="MobiDB-lite"/>
    </source>
</evidence>
<feature type="compositionally biased region" description="Polar residues" evidence="1">
    <location>
        <begin position="109"/>
        <end position="129"/>
    </location>
</feature>
<dbReference type="RefSeq" id="WP_108981936.1">
    <property type="nucleotide sequence ID" value="NZ_WKPR01000027.1"/>
</dbReference>
<organism evidence="2 3">
    <name type="scientific">Flavonifractor plautii</name>
    <name type="common">Fusobacterium plautii</name>
    <dbReference type="NCBI Taxonomy" id="292800"/>
    <lineage>
        <taxon>Bacteria</taxon>
        <taxon>Bacillati</taxon>
        <taxon>Bacillota</taxon>
        <taxon>Clostridia</taxon>
        <taxon>Eubacteriales</taxon>
        <taxon>Oscillospiraceae</taxon>
        <taxon>Flavonifractor</taxon>
    </lineage>
</organism>
<protein>
    <submittedName>
        <fullName evidence="2">Uncharacterized protein</fullName>
    </submittedName>
</protein>
<sequence length="280" mass="30316">MGELDVSDILKDATIVYTFDAKTSQLQSIVMDEFEVDISKAMEQSDPSIGEMSMTMSMELNISDYGKITADDVAVPKNVKDGAVEQSELEADAGLDISTEDIGLGDGATSISPATSEAPINTDKPTVSPSSISMSFEGRMLNLPFDYSILTEAGWKAVDDGEYSFLVMKNDNYDVEIYVYDDNYSGKEADLISDGVFGIDCSVGGYNKRPDMTIAGLIWGASDEDVKAALGEPEYLSSSPYGTSYEYTIKDASASMEYDISVRVDKAEGLSEIDVRATKF</sequence>
<evidence type="ECO:0000313" key="2">
    <source>
        <dbReference type="EMBL" id="MSB21800.1"/>
    </source>
</evidence>
<proteinExistence type="predicted"/>
<dbReference type="AlphaFoldDB" id="A0A6I2R9Q4"/>
<dbReference type="Proteomes" id="UP000434475">
    <property type="component" value="Unassembled WGS sequence"/>
</dbReference>
<comment type="caution">
    <text evidence="2">The sequence shown here is derived from an EMBL/GenBank/DDBJ whole genome shotgun (WGS) entry which is preliminary data.</text>
</comment>
<reference evidence="2 3" key="1">
    <citation type="journal article" date="2019" name="Nat. Med.">
        <title>A library of human gut bacterial isolates paired with longitudinal multiomics data enables mechanistic microbiome research.</title>
        <authorList>
            <person name="Poyet M."/>
            <person name="Groussin M."/>
            <person name="Gibbons S.M."/>
            <person name="Avila-Pacheco J."/>
            <person name="Jiang X."/>
            <person name="Kearney S.M."/>
            <person name="Perrotta A.R."/>
            <person name="Berdy B."/>
            <person name="Zhao S."/>
            <person name="Lieberman T.D."/>
            <person name="Swanson P.K."/>
            <person name="Smith M."/>
            <person name="Roesemann S."/>
            <person name="Alexander J.E."/>
            <person name="Rich S.A."/>
            <person name="Livny J."/>
            <person name="Vlamakis H."/>
            <person name="Clish C."/>
            <person name="Bullock K."/>
            <person name="Deik A."/>
            <person name="Scott J."/>
            <person name="Pierce K.A."/>
            <person name="Xavier R.J."/>
            <person name="Alm E.J."/>
        </authorList>
    </citation>
    <scope>NUCLEOTIDE SEQUENCE [LARGE SCALE GENOMIC DNA]</scope>
    <source>
        <strain evidence="2 3">BIOML-A2</strain>
    </source>
</reference>
<dbReference type="EMBL" id="WKPR01000027">
    <property type="protein sequence ID" value="MSB21800.1"/>
    <property type="molecule type" value="Genomic_DNA"/>
</dbReference>
<accession>A0A6I2R9Q4</accession>